<dbReference type="PRINTS" id="PR00722">
    <property type="entry name" value="CHYMOTRYPSIN"/>
</dbReference>
<dbReference type="SMART" id="SM00020">
    <property type="entry name" value="Tryp_SPc"/>
    <property type="match status" value="1"/>
</dbReference>
<gene>
    <name evidence="6" type="ORF">QR680_011702</name>
</gene>
<dbReference type="GO" id="GO:0004252">
    <property type="term" value="F:serine-type endopeptidase activity"/>
    <property type="evidence" value="ECO:0007669"/>
    <property type="project" value="InterPro"/>
</dbReference>
<dbReference type="EMBL" id="JAUCMV010000002">
    <property type="protein sequence ID" value="KAK0414971.1"/>
    <property type="molecule type" value="Genomic_DNA"/>
</dbReference>
<dbReference type="InterPro" id="IPR051487">
    <property type="entry name" value="Ser/Thr_Proteases_Immune/Dev"/>
</dbReference>
<evidence type="ECO:0000313" key="7">
    <source>
        <dbReference type="Proteomes" id="UP001175271"/>
    </source>
</evidence>
<dbReference type="InterPro" id="IPR018114">
    <property type="entry name" value="TRYPSIN_HIS"/>
</dbReference>
<name>A0AA39I0Y8_9BILA</name>
<comment type="similarity">
    <text evidence="2">Belongs to the peptidase S1 family. CLIP subfamily.</text>
</comment>
<feature type="domain" description="Peptidase S1" evidence="5">
    <location>
        <begin position="27"/>
        <end position="275"/>
    </location>
</feature>
<dbReference type="PANTHER" id="PTHR24256">
    <property type="entry name" value="TRYPTASE-RELATED"/>
    <property type="match status" value="1"/>
</dbReference>
<evidence type="ECO:0000256" key="2">
    <source>
        <dbReference type="ARBA" id="ARBA00024195"/>
    </source>
</evidence>
<keyword evidence="1" id="KW-1015">Disulfide bond</keyword>
<dbReference type="CDD" id="cd00190">
    <property type="entry name" value="Tryp_SPc"/>
    <property type="match status" value="1"/>
</dbReference>
<evidence type="ECO:0000256" key="3">
    <source>
        <dbReference type="RuleBase" id="RU363034"/>
    </source>
</evidence>
<dbReference type="InterPro" id="IPR033116">
    <property type="entry name" value="TRYPSIN_SER"/>
</dbReference>
<reference evidence="6" key="1">
    <citation type="submission" date="2023-06" db="EMBL/GenBank/DDBJ databases">
        <title>Genomic analysis of the entomopathogenic nematode Steinernema hermaphroditum.</title>
        <authorList>
            <person name="Schwarz E.M."/>
            <person name="Heppert J.K."/>
            <person name="Baniya A."/>
            <person name="Schwartz H.T."/>
            <person name="Tan C.-H."/>
            <person name="Antoshechkin I."/>
            <person name="Sternberg P.W."/>
            <person name="Goodrich-Blair H."/>
            <person name="Dillman A.R."/>
        </authorList>
    </citation>
    <scope>NUCLEOTIDE SEQUENCE</scope>
    <source>
        <strain evidence="6">PS9179</strain>
        <tissue evidence="6">Whole animal</tissue>
    </source>
</reference>
<dbReference type="PROSITE" id="PS00135">
    <property type="entry name" value="TRYPSIN_SER"/>
    <property type="match status" value="1"/>
</dbReference>
<protein>
    <recommendedName>
        <fullName evidence="5">Peptidase S1 domain-containing protein</fullName>
    </recommendedName>
</protein>
<keyword evidence="3" id="KW-0720">Serine protease</keyword>
<dbReference type="PROSITE" id="PS50240">
    <property type="entry name" value="TRYPSIN_DOM"/>
    <property type="match status" value="1"/>
</dbReference>
<proteinExistence type="inferred from homology"/>
<dbReference type="GO" id="GO:0006508">
    <property type="term" value="P:proteolysis"/>
    <property type="evidence" value="ECO:0007669"/>
    <property type="project" value="UniProtKB-KW"/>
</dbReference>
<keyword evidence="4" id="KW-0732">Signal</keyword>
<dbReference type="AlphaFoldDB" id="A0AA39I0Y8"/>
<dbReference type="InterPro" id="IPR001314">
    <property type="entry name" value="Peptidase_S1A"/>
</dbReference>
<dbReference type="Pfam" id="PF00089">
    <property type="entry name" value="Trypsin"/>
    <property type="match status" value="1"/>
</dbReference>
<evidence type="ECO:0000259" key="5">
    <source>
        <dbReference type="PROSITE" id="PS50240"/>
    </source>
</evidence>
<evidence type="ECO:0000256" key="4">
    <source>
        <dbReference type="SAM" id="SignalP"/>
    </source>
</evidence>
<comment type="caution">
    <text evidence="6">The sequence shown here is derived from an EMBL/GenBank/DDBJ whole genome shotgun (WGS) entry which is preliminary data.</text>
</comment>
<dbReference type="InterPro" id="IPR043504">
    <property type="entry name" value="Peptidase_S1_PA_chymotrypsin"/>
</dbReference>
<keyword evidence="3" id="KW-0378">Hydrolase</keyword>
<dbReference type="PROSITE" id="PS00134">
    <property type="entry name" value="TRYPSIN_HIS"/>
    <property type="match status" value="1"/>
</dbReference>
<feature type="signal peptide" evidence="4">
    <location>
        <begin position="1"/>
        <end position="18"/>
    </location>
</feature>
<feature type="chain" id="PRO_5041448152" description="Peptidase S1 domain-containing protein" evidence="4">
    <location>
        <begin position="19"/>
        <end position="281"/>
    </location>
</feature>
<evidence type="ECO:0000256" key="1">
    <source>
        <dbReference type="ARBA" id="ARBA00023157"/>
    </source>
</evidence>
<dbReference type="InterPro" id="IPR009003">
    <property type="entry name" value="Peptidase_S1_PA"/>
</dbReference>
<keyword evidence="7" id="KW-1185">Reference proteome</keyword>
<accession>A0AA39I0Y8</accession>
<dbReference type="InterPro" id="IPR001254">
    <property type="entry name" value="Trypsin_dom"/>
</dbReference>
<organism evidence="6 7">
    <name type="scientific">Steinernema hermaphroditum</name>
    <dbReference type="NCBI Taxonomy" id="289476"/>
    <lineage>
        <taxon>Eukaryota</taxon>
        <taxon>Metazoa</taxon>
        <taxon>Ecdysozoa</taxon>
        <taxon>Nematoda</taxon>
        <taxon>Chromadorea</taxon>
        <taxon>Rhabditida</taxon>
        <taxon>Tylenchina</taxon>
        <taxon>Panagrolaimomorpha</taxon>
        <taxon>Strongyloidoidea</taxon>
        <taxon>Steinernematidae</taxon>
        <taxon>Steinernema</taxon>
    </lineage>
</organism>
<dbReference type="SUPFAM" id="SSF50494">
    <property type="entry name" value="Trypsin-like serine proteases"/>
    <property type="match status" value="1"/>
</dbReference>
<sequence>MGLTSLFLLAILPLLVSSKSLQTSELIYNGNVVTGPVYPFQLYLRVDRMDLKGSCGATLLSTRYALTAAHCAKFMGTGSATRVYGGVYDTNEPNLYAQGTQNSGVLNSYIHPEYNATEGTNDIAVLELDIFMFETDTVQYVKIAANDPQAEQAGADLRIIGYGKVAYNNGQLTPSPLLHAAKVKIVNRETCKQIWWKHNEASITDRDVCTDATRSGTLNGDSGGALAYRRYNPATRMYEWLQLGVISGGIRGRRDIPDVHSRAPSYCDWIKATTRSAFSCI</sequence>
<dbReference type="Gene3D" id="2.40.10.10">
    <property type="entry name" value="Trypsin-like serine proteases"/>
    <property type="match status" value="1"/>
</dbReference>
<evidence type="ECO:0000313" key="6">
    <source>
        <dbReference type="EMBL" id="KAK0414971.1"/>
    </source>
</evidence>
<dbReference type="Proteomes" id="UP001175271">
    <property type="component" value="Unassembled WGS sequence"/>
</dbReference>
<keyword evidence="3" id="KW-0645">Protease</keyword>